<evidence type="ECO:0000313" key="2">
    <source>
        <dbReference type="EMBL" id="BDG71091.1"/>
    </source>
</evidence>
<evidence type="ECO:0008006" key="4">
    <source>
        <dbReference type="Google" id="ProtNLM"/>
    </source>
</evidence>
<keyword evidence="1" id="KW-0472">Membrane</keyword>
<dbReference type="Proteomes" id="UP000831327">
    <property type="component" value="Chromosome"/>
</dbReference>
<evidence type="ECO:0000313" key="3">
    <source>
        <dbReference type="Proteomes" id="UP000831327"/>
    </source>
</evidence>
<sequence length="131" mass="14179">MAAPACGGDGEGGGVARLHAADILLRVLGICCWLVAMNILAIVAVHHDKRMAQQRRWRLSERLLLLIALLGGSPGMLVARRRFRHKTRKQPFTAALYAVCGLQVVAIAWLVLNGPTIPPAVLRQVSALTSR</sequence>
<keyword evidence="1" id="KW-0812">Transmembrane</keyword>
<gene>
    <name evidence="2" type="ORF">Rmf_10200</name>
</gene>
<name>A0ABM7XZZ0_9PROT</name>
<reference evidence="2 3" key="1">
    <citation type="journal article" date="2016" name="Microbes Environ.">
        <title>Phylogenetically diverse aerobic anoxygenic phototrophic bacteria isolated from epilithic biofilms in Tama river, Japan.</title>
        <authorList>
            <person name="Hirose S."/>
            <person name="Matsuura K."/>
            <person name="Haruta S."/>
        </authorList>
    </citation>
    <scope>NUCLEOTIDE SEQUENCE [LARGE SCALE GENOMIC DNA]</scope>
    <source>
        <strain evidence="2 3">S08</strain>
    </source>
</reference>
<dbReference type="RefSeq" id="WP_244458383.1">
    <property type="nucleotide sequence ID" value="NZ_AP025637.1"/>
</dbReference>
<evidence type="ECO:0000256" key="1">
    <source>
        <dbReference type="SAM" id="Phobius"/>
    </source>
</evidence>
<feature type="transmembrane region" description="Helical" evidence="1">
    <location>
        <begin position="92"/>
        <end position="112"/>
    </location>
</feature>
<keyword evidence="3" id="KW-1185">Reference proteome</keyword>
<dbReference type="EMBL" id="AP025637">
    <property type="protein sequence ID" value="BDG71091.1"/>
    <property type="molecule type" value="Genomic_DNA"/>
</dbReference>
<proteinExistence type="predicted"/>
<dbReference type="Pfam" id="PF06961">
    <property type="entry name" value="DUF1294"/>
    <property type="match status" value="1"/>
</dbReference>
<keyword evidence="1" id="KW-1133">Transmembrane helix</keyword>
<organism evidence="2 3">
    <name type="scientific">Roseomonas fluvialis</name>
    <dbReference type="NCBI Taxonomy" id="1750527"/>
    <lineage>
        <taxon>Bacteria</taxon>
        <taxon>Pseudomonadati</taxon>
        <taxon>Pseudomonadota</taxon>
        <taxon>Alphaproteobacteria</taxon>
        <taxon>Acetobacterales</taxon>
        <taxon>Roseomonadaceae</taxon>
        <taxon>Roseomonas</taxon>
    </lineage>
</organism>
<dbReference type="InterPro" id="IPR010718">
    <property type="entry name" value="DUF1294"/>
</dbReference>
<accession>A0ABM7XZZ0</accession>
<feature type="transmembrane region" description="Helical" evidence="1">
    <location>
        <begin position="23"/>
        <end position="43"/>
    </location>
</feature>
<protein>
    <recommendedName>
        <fullName evidence="4">DUF1294 domain-containing protein</fullName>
    </recommendedName>
</protein>